<keyword evidence="6 8" id="KW-0472">Membrane</keyword>
<dbReference type="PANTHER" id="PTHR17613:SF14">
    <property type="entry name" value="DEMENTIN, ISOFORM H"/>
    <property type="match status" value="1"/>
</dbReference>
<comment type="caution">
    <text evidence="9">The sequence shown here is derived from an EMBL/GenBank/DDBJ whole genome shotgun (WGS) entry which is preliminary data.</text>
</comment>
<evidence type="ECO:0000313" key="9">
    <source>
        <dbReference type="EMBL" id="KAJ7388341.1"/>
    </source>
</evidence>
<dbReference type="InterPro" id="IPR019394">
    <property type="entry name" value="TEX28/TMCC"/>
</dbReference>
<dbReference type="EC" id="2.7.11.1" evidence="9"/>
<sequence length="361" mass="40776">MPIIDWCQDIFNVAGAIGYLSSLISKQPQLAAFFGYFPDSHDILYLICCPSYMRNQVVAELVNDNIKSSSKADSLKKMIPGHDKAYVSLSGGIKAVEEDDMDNFYLMFEPDDRNLQQVPVRVTSDKRPPGVKFYSSTKHDEDRQLLGRLYFTSLSPLKKDFEKTPLEFVGVPTNDETLLQADANIVLGVGRRFVDSEICENHLKRLSSESSTSVLRTFFEVLAGLKSEDQDEFFEILVSDLEKSSIEGTAHVVKRLRQGKAKMIAVKQELERAEERIELVEYRSAERASEIEEALDPHDTKVLKIEALQQQSQGLDDYLDQSAQANALLSKFLTMVLAILQILLIIYTALARKVIPLTRTR</sequence>
<dbReference type="GO" id="GO:0012505">
    <property type="term" value="C:endomembrane system"/>
    <property type="evidence" value="ECO:0007669"/>
    <property type="project" value="TreeGrafter"/>
</dbReference>
<dbReference type="AlphaFoldDB" id="A0A9W9ZV24"/>
<feature type="coiled-coil region" evidence="7">
    <location>
        <begin position="256"/>
        <end position="283"/>
    </location>
</feature>
<evidence type="ECO:0000256" key="2">
    <source>
        <dbReference type="ARBA" id="ARBA00008108"/>
    </source>
</evidence>
<dbReference type="EMBL" id="MU825487">
    <property type="protein sequence ID" value="KAJ7388341.1"/>
    <property type="molecule type" value="Genomic_DNA"/>
</dbReference>
<evidence type="ECO:0000256" key="3">
    <source>
        <dbReference type="ARBA" id="ARBA00022692"/>
    </source>
</evidence>
<keyword evidence="9" id="KW-0808">Transferase</keyword>
<evidence type="ECO:0000256" key="7">
    <source>
        <dbReference type="SAM" id="Coils"/>
    </source>
</evidence>
<protein>
    <submittedName>
        <fullName evidence="9">Amyloid protein metabolic process</fullName>
        <ecNumber evidence="9">2.7.11.1</ecNumber>
    </submittedName>
</protein>
<keyword evidence="4 8" id="KW-1133">Transmembrane helix</keyword>
<evidence type="ECO:0000256" key="8">
    <source>
        <dbReference type="SAM" id="Phobius"/>
    </source>
</evidence>
<gene>
    <name evidence="9" type="primary">TMCC2_2</name>
    <name evidence="9" type="ORF">OS493_038280</name>
</gene>
<keyword evidence="5 7" id="KW-0175">Coiled coil</keyword>
<dbReference type="OrthoDB" id="10072335at2759"/>
<dbReference type="PANTHER" id="PTHR17613">
    <property type="entry name" value="CEREBRAL PROTEIN-11-RELATED"/>
    <property type="match status" value="1"/>
</dbReference>
<keyword evidence="10" id="KW-1185">Reference proteome</keyword>
<comment type="similarity">
    <text evidence="2">Belongs to the TEX28 family.</text>
</comment>
<evidence type="ECO:0000313" key="10">
    <source>
        <dbReference type="Proteomes" id="UP001163046"/>
    </source>
</evidence>
<accession>A0A9W9ZV24</accession>
<proteinExistence type="inferred from homology"/>
<dbReference type="Pfam" id="PF10267">
    <property type="entry name" value="Tmemb_cc2"/>
    <property type="match status" value="1"/>
</dbReference>
<evidence type="ECO:0000256" key="1">
    <source>
        <dbReference type="ARBA" id="ARBA00004370"/>
    </source>
</evidence>
<evidence type="ECO:0000256" key="6">
    <source>
        <dbReference type="ARBA" id="ARBA00023136"/>
    </source>
</evidence>
<feature type="transmembrane region" description="Helical" evidence="8">
    <location>
        <begin position="332"/>
        <end position="351"/>
    </location>
</feature>
<dbReference type="GO" id="GO:0016020">
    <property type="term" value="C:membrane"/>
    <property type="evidence" value="ECO:0007669"/>
    <property type="project" value="UniProtKB-SubCell"/>
</dbReference>
<comment type="subcellular location">
    <subcellularLocation>
        <location evidence="1">Membrane</location>
    </subcellularLocation>
</comment>
<dbReference type="GO" id="GO:0004674">
    <property type="term" value="F:protein serine/threonine kinase activity"/>
    <property type="evidence" value="ECO:0007669"/>
    <property type="project" value="UniProtKB-EC"/>
</dbReference>
<keyword evidence="3 8" id="KW-0812">Transmembrane</keyword>
<reference evidence="9" key="1">
    <citation type="submission" date="2023-01" db="EMBL/GenBank/DDBJ databases">
        <title>Genome assembly of the deep-sea coral Lophelia pertusa.</title>
        <authorList>
            <person name="Herrera S."/>
            <person name="Cordes E."/>
        </authorList>
    </citation>
    <scope>NUCLEOTIDE SEQUENCE</scope>
    <source>
        <strain evidence="9">USNM1676648</strain>
        <tissue evidence="9">Polyp</tissue>
    </source>
</reference>
<evidence type="ECO:0000256" key="4">
    <source>
        <dbReference type="ARBA" id="ARBA00022989"/>
    </source>
</evidence>
<evidence type="ECO:0000256" key="5">
    <source>
        <dbReference type="ARBA" id="ARBA00023054"/>
    </source>
</evidence>
<name>A0A9W9ZV24_9CNID</name>
<dbReference type="Proteomes" id="UP001163046">
    <property type="component" value="Unassembled WGS sequence"/>
</dbReference>
<organism evidence="9 10">
    <name type="scientific">Desmophyllum pertusum</name>
    <dbReference type="NCBI Taxonomy" id="174260"/>
    <lineage>
        <taxon>Eukaryota</taxon>
        <taxon>Metazoa</taxon>
        <taxon>Cnidaria</taxon>
        <taxon>Anthozoa</taxon>
        <taxon>Hexacorallia</taxon>
        <taxon>Scleractinia</taxon>
        <taxon>Caryophylliina</taxon>
        <taxon>Caryophylliidae</taxon>
        <taxon>Desmophyllum</taxon>
    </lineage>
</organism>